<evidence type="ECO:0000313" key="3">
    <source>
        <dbReference type="Proteomes" id="UP000717585"/>
    </source>
</evidence>
<accession>A0A8J6EAP6</accession>
<feature type="compositionally biased region" description="Basic and acidic residues" evidence="1">
    <location>
        <begin position="195"/>
        <end position="206"/>
    </location>
</feature>
<dbReference type="EMBL" id="JAHDYR010000012">
    <property type="protein sequence ID" value="KAG9395020.1"/>
    <property type="molecule type" value="Genomic_DNA"/>
</dbReference>
<feature type="compositionally biased region" description="Acidic residues" evidence="1">
    <location>
        <begin position="302"/>
        <end position="312"/>
    </location>
</feature>
<feature type="region of interest" description="Disordered" evidence="1">
    <location>
        <begin position="115"/>
        <end position="139"/>
    </location>
</feature>
<organism evidence="2 3">
    <name type="scientific">Carpediemonas membranifera</name>
    <dbReference type="NCBI Taxonomy" id="201153"/>
    <lineage>
        <taxon>Eukaryota</taxon>
        <taxon>Metamonada</taxon>
        <taxon>Carpediemonas-like organisms</taxon>
        <taxon>Carpediemonas</taxon>
    </lineage>
</organism>
<reference evidence="2" key="1">
    <citation type="submission" date="2021-05" db="EMBL/GenBank/DDBJ databases">
        <title>A free-living protist that lacks canonical eukaryotic 1 DNA replication and segregation systems.</title>
        <authorList>
            <person name="Salas-Leiva D.E."/>
            <person name="Tromer E.C."/>
            <person name="Curtis B.A."/>
            <person name="Jerlstrom-Hultqvist J."/>
            <person name="Kolisko M."/>
            <person name="Yi Z."/>
            <person name="Salas-Leiva J.S."/>
            <person name="Gallot-Lavallee L."/>
            <person name="Kops G.J.P.L."/>
            <person name="Archibald J.M."/>
            <person name="Simpson A.G.B."/>
            <person name="Roger A.J."/>
        </authorList>
    </citation>
    <scope>NUCLEOTIDE SEQUENCE</scope>
    <source>
        <strain evidence="2">BICM</strain>
    </source>
</reference>
<keyword evidence="3" id="KW-1185">Reference proteome</keyword>
<evidence type="ECO:0000313" key="2">
    <source>
        <dbReference type="EMBL" id="KAG9395020.1"/>
    </source>
</evidence>
<dbReference type="AlphaFoldDB" id="A0A8J6EAP6"/>
<gene>
    <name evidence="2" type="ORF">J8273_0232</name>
</gene>
<dbReference type="Proteomes" id="UP000717585">
    <property type="component" value="Unassembled WGS sequence"/>
</dbReference>
<feature type="compositionally biased region" description="Acidic residues" evidence="1">
    <location>
        <begin position="208"/>
        <end position="231"/>
    </location>
</feature>
<protein>
    <submittedName>
        <fullName evidence="2">Retinal rod</fullName>
    </submittedName>
</protein>
<name>A0A8J6EAP6_9EUKA</name>
<evidence type="ECO:0000256" key="1">
    <source>
        <dbReference type="SAM" id="MobiDB-lite"/>
    </source>
</evidence>
<feature type="region of interest" description="Disordered" evidence="1">
    <location>
        <begin position="190"/>
        <end position="312"/>
    </location>
</feature>
<proteinExistence type="predicted"/>
<sequence length="312" mass="34143">MQNSASNRWDELFAFEHSLAITYVLDGVCILVRDRTLTASLLKLEIHGKLKALLSEALKAAEMPKWTDRLANAIYWSMANGIVIEDVAEPLQALASRSSDVILRRTVLAVADMKPRPLDAPQSPELELEPVTSPIHAPSPVGRLQAAVSLTPEVLKAMAPGFDEPEENEDEAPPMTPMEATLDCGAEAISDPVEEPGRTERAHTVEIQEQEAQFEVEDETESESEPDEPDTNTDTTRSGSEDEEEGEIVQDEVEEQEDHAVEADADPEVETEEPAEPEVEQPSEEAAEEAVTSEDAPAADVDPYEESATEDM</sequence>
<feature type="compositionally biased region" description="Acidic residues" evidence="1">
    <location>
        <begin position="241"/>
        <end position="292"/>
    </location>
</feature>
<comment type="caution">
    <text evidence="2">The sequence shown here is derived from an EMBL/GenBank/DDBJ whole genome shotgun (WGS) entry which is preliminary data.</text>
</comment>